<keyword evidence="2" id="KW-1185">Reference proteome</keyword>
<dbReference type="EMBL" id="QGMG01000138">
    <property type="protein sequence ID" value="TVY56730.1"/>
    <property type="molecule type" value="Genomic_DNA"/>
</dbReference>
<evidence type="ECO:0000313" key="1">
    <source>
        <dbReference type="EMBL" id="TVY56730.1"/>
    </source>
</evidence>
<gene>
    <name evidence="1" type="ORF">LCER1_G002964</name>
</gene>
<dbReference type="Proteomes" id="UP000481288">
    <property type="component" value="Unassembled WGS sequence"/>
</dbReference>
<reference evidence="1 2" key="1">
    <citation type="submission" date="2018-05" db="EMBL/GenBank/DDBJ databases">
        <title>Whole genome sequencing for identification of molecular markers to develop diagnostic detection tools for the regulated plant pathogen Lachnellula willkommii.</title>
        <authorList>
            <person name="Giroux E."/>
            <person name="Bilodeau G."/>
        </authorList>
    </citation>
    <scope>NUCLEOTIDE SEQUENCE [LARGE SCALE GENOMIC DNA]</scope>
    <source>
        <strain evidence="1 2">CBS 625.97</strain>
    </source>
</reference>
<dbReference type="AlphaFoldDB" id="A0A7D8UT52"/>
<evidence type="ECO:0000313" key="2">
    <source>
        <dbReference type="Proteomes" id="UP000481288"/>
    </source>
</evidence>
<organism evidence="1 2">
    <name type="scientific">Lachnellula cervina</name>
    <dbReference type="NCBI Taxonomy" id="1316786"/>
    <lineage>
        <taxon>Eukaryota</taxon>
        <taxon>Fungi</taxon>
        <taxon>Dikarya</taxon>
        <taxon>Ascomycota</taxon>
        <taxon>Pezizomycotina</taxon>
        <taxon>Leotiomycetes</taxon>
        <taxon>Helotiales</taxon>
        <taxon>Lachnaceae</taxon>
        <taxon>Lachnellula</taxon>
    </lineage>
</organism>
<accession>A0A7D8UT52</accession>
<proteinExistence type="predicted"/>
<comment type="caution">
    <text evidence="1">The sequence shown here is derived from an EMBL/GenBank/DDBJ whole genome shotgun (WGS) entry which is preliminary data.</text>
</comment>
<sequence length="519" mass="57246">MEPGLFTKPTQSHIPVTLLNLLSNTLILYQTAPYLPVSSLLSLGATSRAFKSLIYETHGVFRHLDLGQTNSAQFQIAAIDHGGEVWRNAQLDENVTEDDGPLLGVLSNLRRQKILQDVQTLILDGLSVTADLITEIICRDLFNVRILSIREVQNLNERKLQQALMYAIRPSRPDTPKLEALYFFGPKDALPVSRFRKHVNNHSPSIAPLDIVPSYGGVVHSQGAQIGAKWNEKSGDTLADEIERSGNKWYRKSGKVILKPPSLEWAETLRACQGIISFDAVLCRGPRHSESVANGNDLPSGHWYQHQDAHLSPRIATHAISGCCVCGTSPEGFSYFGLSHMNQFPLLAPPPLLASTAKAAKSPTGADTLSKKLLVRCLECLRNRFCESCHEWWCEDCYETADPLSHLPTPLQPSELVGSILGVPSDNKVKVHMGLCVENCLVVEMMSGAGSNGMWGVKRSCFECGLNCSTCIENTQLTCNICNGGYCMIHNEGSTAIIGAQEAVDEQERCIKKQRWQRE</sequence>
<name>A0A7D8UT52_9HELO</name>
<protein>
    <recommendedName>
        <fullName evidence="3">F-box domain-containing protein</fullName>
    </recommendedName>
</protein>
<dbReference type="OrthoDB" id="5345494at2759"/>
<evidence type="ECO:0008006" key="3">
    <source>
        <dbReference type="Google" id="ProtNLM"/>
    </source>
</evidence>